<comment type="caution">
    <text evidence="8">The sequence shown here is derived from an EMBL/GenBank/DDBJ whole genome shotgun (WGS) entry which is preliminary data.</text>
</comment>
<feature type="transmembrane region" description="Helical" evidence="6">
    <location>
        <begin position="90"/>
        <end position="110"/>
    </location>
</feature>
<accession>A0A523W7B3</accession>
<feature type="transmembrane region" description="Helical" evidence="6">
    <location>
        <begin position="178"/>
        <end position="197"/>
    </location>
</feature>
<evidence type="ECO:0000313" key="8">
    <source>
        <dbReference type="EMBL" id="TET62880.1"/>
    </source>
</evidence>
<evidence type="ECO:0000256" key="6">
    <source>
        <dbReference type="SAM" id="Phobius"/>
    </source>
</evidence>
<evidence type="ECO:0000313" key="9">
    <source>
        <dbReference type="Proteomes" id="UP000319130"/>
    </source>
</evidence>
<evidence type="ECO:0000256" key="3">
    <source>
        <dbReference type="ARBA" id="ARBA00022692"/>
    </source>
</evidence>
<dbReference type="PANTHER" id="PTHR32322:SF18">
    <property type="entry name" value="S-ADENOSYLMETHIONINE_S-ADENOSYLHOMOCYSTEINE TRANSPORTER"/>
    <property type="match status" value="1"/>
</dbReference>
<gene>
    <name evidence="8" type="ORF">E3J48_03575</name>
</gene>
<dbReference type="EMBL" id="SOIZ01000151">
    <property type="protein sequence ID" value="TET62880.1"/>
    <property type="molecule type" value="Genomic_DNA"/>
</dbReference>
<proteinExistence type="predicted"/>
<dbReference type="Proteomes" id="UP000319130">
    <property type="component" value="Unassembled WGS sequence"/>
</dbReference>
<feature type="transmembrane region" description="Helical" evidence="6">
    <location>
        <begin position="243"/>
        <end position="262"/>
    </location>
</feature>
<dbReference type="Pfam" id="PF00892">
    <property type="entry name" value="EamA"/>
    <property type="match status" value="2"/>
</dbReference>
<dbReference type="InterPro" id="IPR050638">
    <property type="entry name" value="AA-Vitamin_Transporters"/>
</dbReference>
<feature type="transmembrane region" description="Helical" evidence="6">
    <location>
        <begin position="60"/>
        <end position="78"/>
    </location>
</feature>
<feature type="transmembrane region" description="Helical" evidence="6">
    <location>
        <begin position="29"/>
        <end position="48"/>
    </location>
</feature>
<protein>
    <submittedName>
        <fullName evidence="8">DMT family transporter</fullName>
    </submittedName>
</protein>
<feature type="transmembrane region" description="Helical" evidence="6">
    <location>
        <begin position="122"/>
        <end position="142"/>
    </location>
</feature>
<evidence type="ECO:0000256" key="5">
    <source>
        <dbReference type="ARBA" id="ARBA00023136"/>
    </source>
</evidence>
<dbReference type="InterPro" id="IPR037185">
    <property type="entry name" value="EmrE-like"/>
</dbReference>
<evidence type="ECO:0000256" key="1">
    <source>
        <dbReference type="ARBA" id="ARBA00004651"/>
    </source>
</evidence>
<feature type="domain" description="EamA" evidence="7">
    <location>
        <begin position="3"/>
        <end position="133"/>
    </location>
</feature>
<dbReference type="InterPro" id="IPR000620">
    <property type="entry name" value="EamA_dom"/>
</dbReference>
<dbReference type="AlphaFoldDB" id="A0A523W7B3"/>
<feature type="transmembrane region" description="Helical" evidence="6">
    <location>
        <begin position="148"/>
        <end position="166"/>
    </location>
</feature>
<keyword evidence="5 6" id="KW-0472">Membrane</keyword>
<dbReference type="GO" id="GO:0005886">
    <property type="term" value="C:plasma membrane"/>
    <property type="evidence" value="ECO:0007669"/>
    <property type="project" value="UniProtKB-SubCell"/>
</dbReference>
<feature type="transmembrane region" description="Helical" evidence="6">
    <location>
        <begin position="212"/>
        <end position="231"/>
    </location>
</feature>
<name>A0A523W7B3_UNCAE</name>
<dbReference type="SUPFAM" id="SSF103481">
    <property type="entry name" value="Multidrug resistance efflux transporter EmrE"/>
    <property type="match status" value="2"/>
</dbReference>
<keyword evidence="2" id="KW-1003">Cell membrane</keyword>
<keyword evidence="3 6" id="KW-0812">Transmembrane</keyword>
<sequence length="307" mass="34287">MSLGALVTVIFWGVSFVATKIALRELSPIEILTVRFGLGSFFLWLTLLLKKRCALPAREILPILALLGFLGIFFHNWIQAVGLRFTTAMNSGILIATCPIFIAVLSRLFFGERFNFVRVVGMIIGFSGVVILITGGKFSLLISGSRSSLGDILILLSAFNWAVYSIIGKRVSLQGSPLINISYIMLFGWIMLLPFSLRSRTFSHIWALSYQGWFWVAFLGVFCSGLSYFLWYEAMARREAVRIGAYLYLEPFFTVLAAMTILAEPLSLAIFVGGGLILLGVFMAAGKKNPRRLDRALRKSHFRNFLP</sequence>
<reference evidence="8 9" key="1">
    <citation type="submission" date="2019-03" db="EMBL/GenBank/DDBJ databases">
        <title>Metabolic potential of uncultured bacteria and archaea associated with petroleum seepage in deep-sea sediments.</title>
        <authorList>
            <person name="Dong X."/>
            <person name="Hubert C."/>
        </authorList>
    </citation>
    <scope>NUCLEOTIDE SEQUENCE [LARGE SCALE GENOMIC DNA]</scope>
    <source>
        <strain evidence="8">E29_bin52</strain>
    </source>
</reference>
<organism evidence="8 9">
    <name type="scientific">Aerophobetes bacterium</name>
    <dbReference type="NCBI Taxonomy" id="2030807"/>
    <lineage>
        <taxon>Bacteria</taxon>
        <taxon>Candidatus Aerophobota</taxon>
    </lineage>
</organism>
<comment type="subcellular location">
    <subcellularLocation>
        <location evidence="1">Cell membrane</location>
        <topology evidence="1">Multi-pass membrane protein</topology>
    </subcellularLocation>
</comment>
<evidence type="ECO:0000256" key="2">
    <source>
        <dbReference type="ARBA" id="ARBA00022475"/>
    </source>
</evidence>
<keyword evidence="4 6" id="KW-1133">Transmembrane helix</keyword>
<dbReference type="Gene3D" id="1.10.3730.20">
    <property type="match status" value="1"/>
</dbReference>
<evidence type="ECO:0000259" key="7">
    <source>
        <dbReference type="Pfam" id="PF00892"/>
    </source>
</evidence>
<evidence type="ECO:0000256" key="4">
    <source>
        <dbReference type="ARBA" id="ARBA00022989"/>
    </source>
</evidence>
<dbReference type="PANTHER" id="PTHR32322">
    <property type="entry name" value="INNER MEMBRANE TRANSPORTER"/>
    <property type="match status" value="1"/>
</dbReference>
<feature type="domain" description="EamA" evidence="7">
    <location>
        <begin position="149"/>
        <end position="284"/>
    </location>
</feature>
<feature type="transmembrane region" description="Helical" evidence="6">
    <location>
        <begin position="268"/>
        <end position="285"/>
    </location>
</feature>